<feature type="compositionally biased region" description="Polar residues" evidence="2">
    <location>
        <begin position="12"/>
        <end position="21"/>
    </location>
</feature>
<feature type="region of interest" description="Disordered" evidence="2">
    <location>
        <begin position="251"/>
        <end position="285"/>
    </location>
</feature>
<comment type="similarity">
    <text evidence="1">Belongs to the CWC26 family.</text>
</comment>
<feature type="region of interest" description="Disordered" evidence="2">
    <location>
        <begin position="1"/>
        <end position="30"/>
    </location>
</feature>
<feature type="region of interest" description="Disordered" evidence="2">
    <location>
        <begin position="111"/>
        <end position="171"/>
    </location>
</feature>
<dbReference type="Pfam" id="PF09736">
    <property type="entry name" value="Bud13"/>
    <property type="match status" value="1"/>
</dbReference>
<name>A0A397I181_9GLOM</name>
<dbReference type="GO" id="GO:0070274">
    <property type="term" value="C:RES complex"/>
    <property type="evidence" value="ECO:0007669"/>
    <property type="project" value="TreeGrafter"/>
</dbReference>
<evidence type="ECO:0000256" key="2">
    <source>
        <dbReference type="SAM" id="MobiDB-lite"/>
    </source>
</evidence>
<sequence>MSTLSDYLASKYGTSTSTSLESTKKKKKKKITNTNIKNGKRSVAIIDEEEMVEEWKKKGSEVDEEDMAPISDTSEIEKERLQKWKPIFAEEEQGDEAPLIVQIQTQHEIEKKEEITNKKKSSLSSSTTTTTTTTQKMTSGLNVGLQTAEKMRKDLDRVNKEKREELKRMDPALSGRDAATVYRDKYGKKIDVVAQRAEERRKIEEEEKMMKWGKEDQIRKEVELRNRPLTIYKDDADLNEELKSKERWNDPAATFLTKKKKKKSNQPKYKGPPPPPNRFDIPPGYRWDGVDRSNGFEKSYFEKINARATMNSQAYSWSVEDM</sequence>
<keyword evidence="4" id="KW-1185">Reference proteome</keyword>
<feature type="region of interest" description="Disordered" evidence="2">
    <location>
        <begin position="57"/>
        <end position="77"/>
    </location>
</feature>
<dbReference type="InterPro" id="IPR018609">
    <property type="entry name" value="Bud13"/>
</dbReference>
<evidence type="ECO:0000313" key="3">
    <source>
        <dbReference type="EMBL" id="RHZ69369.1"/>
    </source>
</evidence>
<accession>A0A397I181</accession>
<organism evidence="3 4">
    <name type="scientific">Diversispora epigaea</name>
    <dbReference type="NCBI Taxonomy" id="1348612"/>
    <lineage>
        <taxon>Eukaryota</taxon>
        <taxon>Fungi</taxon>
        <taxon>Fungi incertae sedis</taxon>
        <taxon>Mucoromycota</taxon>
        <taxon>Glomeromycotina</taxon>
        <taxon>Glomeromycetes</taxon>
        <taxon>Diversisporales</taxon>
        <taxon>Diversisporaceae</taxon>
        <taxon>Diversispora</taxon>
    </lineage>
</organism>
<evidence type="ECO:0000313" key="4">
    <source>
        <dbReference type="Proteomes" id="UP000266861"/>
    </source>
</evidence>
<dbReference type="OrthoDB" id="6022at2759"/>
<proteinExistence type="inferred from homology"/>
<gene>
    <name evidence="3" type="ORF">Glove_284g100</name>
</gene>
<feature type="compositionally biased region" description="Low complexity" evidence="2">
    <location>
        <begin position="122"/>
        <end position="139"/>
    </location>
</feature>
<dbReference type="InterPro" id="IPR051112">
    <property type="entry name" value="CWC26_splicing_factor"/>
</dbReference>
<dbReference type="PANTHER" id="PTHR31809">
    <property type="entry name" value="BUD13 HOMOLOG"/>
    <property type="match status" value="1"/>
</dbReference>
<comment type="caution">
    <text evidence="3">The sequence shown here is derived from an EMBL/GenBank/DDBJ whole genome shotgun (WGS) entry which is preliminary data.</text>
</comment>
<dbReference type="GO" id="GO:0005684">
    <property type="term" value="C:U2-type spliceosomal complex"/>
    <property type="evidence" value="ECO:0007669"/>
    <property type="project" value="TreeGrafter"/>
</dbReference>
<reference evidence="3 4" key="1">
    <citation type="submission" date="2018-08" db="EMBL/GenBank/DDBJ databases">
        <title>Genome and evolution of the arbuscular mycorrhizal fungus Diversispora epigaea (formerly Glomus versiforme) and its bacterial endosymbionts.</title>
        <authorList>
            <person name="Sun X."/>
            <person name="Fei Z."/>
            <person name="Harrison M."/>
        </authorList>
    </citation>
    <scope>NUCLEOTIDE SEQUENCE [LARGE SCALE GENOMIC DNA]</scope>
    <source>
        <strain evidence="3 4">IT104</strain>
    </source>
</reference>
<protein>
    <recommendedName>
        <fullName evidence="5">Pre-mRNA-splicing factor CWC26</fullName>
    </recommendedName>
</protein>
<dbReference type="GO" id="GO:0003723">
    <property type="term" value="F:RNA binding"/>
    <property type="evidence" value="ECO:0007669"/>
    <property type="project" value="TreeGrafter"/>
</dbReference>
<dbReference type="AlphaFoldDB" id="A0A397I181"/>
<dbReference type="EMBL" id="PQFF01000260">
    <property type="protein sequence ID" value="RHZ69369.1"/>
    <property type="molecule type" value="Genomic_DNA"/>
</dbReference>
<dbReference type="GO" id="GO:0000398">
    <property type="term" value="P:mRNA splicing, via spliceosome"/>
    <property type="evidence" value="ECO:0007669"/>
    <property type="project" value="TreeGrafter"/>
</dbReference>
<dbReference type="STRING" id="1348612.A0A397I181"/>
<dbReference type="Proteomes" id="UP000266861">
    <property type="component" value="Unassembled WGS sequence"/>
</dbReference>
<feature type="compositionally biased region" description="Basic and acidic residues" evidence="2">
    <location>
        <begin position="149"/>
        <end position="170"/>
    </location>
</feature>
<dbReference type="PANTHER" id="PTHR31809:SF0">
    <property type="entry name" value="BUD13 HOMOLOG"/>
    <property type="match status" value="1"/>
</dbReference>
<evidence type="ECO:0008006" key="5">
    <source>
        <dbReference type="Google" id="ProtNLM"/>
    </source>
</evidence>
<evidence type="ECO:0000256" key="1">
    <source>
        <dbReference type="ARBA" id="ARBA00011069"/>
    </source>
</evidence>